<feature type="compositionally biased region" description="Basic and acidic residues" evidence="1">
    <location>
        <begin position="352"/>
        <end position="374"/>
    </location>
</feature>
<name>A0AAD6ZLU1_9AGAR</name>
<accession>A0AAD6ZLU1</accession>
<evidence type="ECO:0000313" key="3">
    <source>
        <dbReference type="Proteomes" id="UP001218218"/>
    </source>
</evidence>
<evidence type="ECO:0000256" key="1">
    <source>
        <dbReference type="SAM" id="MobiDB-lite"/>
    </source>
</evidence>
<evidence type="ECO:0000313" key="2">
    <source>
        <dbReference type="EMBL" id="KAJ7328321.1"/>
    </source>
</evidence>
<feature type="compositionally biased region" description="Polar residues" evidence="1">
    <location>
        <begin position="48"/>
        <end position="57"/>
    </location>
</feature>
<dbReference type="EMBL" id="JARIHO010000039">
    <property type="protein sequence ID" value="KAJ7328321.1"/>
    <property type="molecule type" value="Genomic_DNA"/>
</dbReference>
<sequence>MARTCKKRVKNANRRVLGKAREFPKRNAYIITLSNGNQGAVTNRLQNEVASGKSVQETRNEAQAAEPRVTSASRGGRRLGASISTSAGLGVIASEARARLTTADETRMISVIQAEDKGRPPSRKQGHGSKDLRNLVLGGTWSNWCTENGMSTERNTKELEAQVCLKAWERKQSGRDSDEKVKLRLLENRIVLAHQSLANLRWRSASKMSYGILHISSRPWHSLGSEYSIIYANTPSGQIAELPIVFRSVFPLYADLPTLKTSVFYAELSTVFRSGDPYVTSPHTLKTSVFYAELPIVFRSAFPSLRLHWPTLKIKVFGTAAQYGYYNSTFTGSPHGWNCKRETDGGSAPSSENEKIEREDTRASLPMDRKKDEKSLASMTILIHTRGVEAREPVTSY</sequence>
<reference evidence="2" key="1">
    <citation type="submission" date="2023-03" db="EMBL/GenBank/DDBJ databases">
        <title>Massive genome expansion in bonnet fungi (Mycena s.s.) driven by repeated elements and novel gene families across ecological guilds.</title>
        <authorList>
            <consortium name="Lawrence Berkeley National Laboratory"/>
            <person name="Harder C.B."/>
            <person name="Miyauchi S."/>
            <person name="Viragh M."/>
            <person name="Kuo A."/>
            <person name="Thoen E."/>
            <person name="Andreopoulos B."/>
            <person name="Lu D."/>
            <person name="Skrede I."/>
            <person name="Drula E."/>
            <person name="Henrissat B."/>
            <person name="Morin E."/>
            <person name="Kohler A."/>
            <person name="Barry K."/>
            <person name="LaButti K."/>
            <person name="Morin E."/>
            <person name="Salamov A."/>
            <person name="Lipzen A."/>
            <person name="Mereny Z."/>
            <person name="Hegedus B."/>
            <person name="Baldrian P."/>
            <person name="Stursova M."/>
            <person name="Weitz H."/>
            <person name="Taylor A."/>
            <person name="Grigoriev I.V."/>
            <person name="Nagy L.G."/>
            <person name="Martin F."/>
            <person name="Kauserud H."/>
        </authorList>
    </citation>
    <scope>NUCLEOTIDE SEQUENCE</scope>
    <source>
        <strain evidence="2">CBHHK002</strain>
    </source>
</reference>
<feature type="region of interest" description="Disordered" evidence="1">
    <location>
        <begin position="48"/>
        <end position="79"/>
    </location>
</feature>
<comment type="caution">
    <text evidence="2">The sequence shown here is derived from an EMBL/GenBank/DDBJ whole genome shotgun (WGS) entry which is preliminary data.</text>
</comment>
<dbReference type="Proteomes" id="UP001218218">
    <property type="component" value="Unassembled WGS sequence"/>
</dbReference>
<dbReference type="AlphaFoldDB" id="A0AAD6ZLU1"/>
<protein>
    <submittedName>
        <fullName evidence="2">Uncharacterized protein</fullName>
    </submittedName>
</protein>
<organism evidence="2 3">
    <name type="scientific">Mycena albidolilacea</name>
    <dbReference type="NCBI Taxonomy" id="1033008"/>
    <lineage>
        <taxon>Eukaryota</taxon>
        <taxon>Fungi</taxon>
        <taxon>Dikarya</taxon>
        <taxon>Basidiomycota</taxon>
        <taxon>Agaricomycotina</taxon>
        <taxon>Agaricomycetes</taxon>
        <taxon>Agaricomycetidae</taxon>
        <taxon>Agaricales</taxon>
        <taxon>Marasmiineae</taxon>
        <taxon>Mycenaceae</taxon>
        <taxon>Mycena</taxon>
    </lineage>
</organism>
<feature type="region of interest" description="Disordered" evidence="1">
    <location>
        <begin position="337"/>
        <end position="374"/>
    </location>
</feature>
<proteinExistence type="predicted"/>
<keyword evidence="3" id="KW-1185">Reference proteome</keyword>
<gene>
    <name evidence="2" type="ORF">DFH08DRAFT_940598</name>
</gene>